<evidence type="ECO:0000256" key="5">
    <source>
        <dbReference type="ARBA" id="ARBA00022989"/>
    </source>
</evidence>
<keyword evidence="7" id="KW-0408">Iron</keyword>
<dbReference type="InterPro" id="IPR050450">
    <property type="entry name" value="COX15/CtaA_HemeA_synthase"/>
</dbReference>
<feature type="transmembrane region" description="Helical" evidence="12">
    <location>
        <begin position="244"/>
        <end position="263"/>
    </location>
</feature>
<evidence type="ECO:0000256" key="10">
    <source>
        <dbReference type="ARBA" id="ARBA00023157"/>
    </source>
</evidence>
<dbReference type="GO" id="GO:0006784">
    <property type="term" value="P:heme A biosynthetic process"/>
    <property type="evidence" value="ECO:0007669"/>
    <property type="project" value="InterPro"/>
</dbReference>
<evidence type="ECO:0000256" key="3">
    <source>
        <dbReference type="ARBA" id="ARBA00022692"/>
    </source>
</evidence>
<dbReference type="EMBL" id="VTOX01000001">
    <property type="protein sequence ID" value="NKE64452.1"/>
    <property type="molecule type" value="Genomic_DNA"/>
</dbReference>
<dbReference type="Proteomes" id="UP000521868">
    <property type="component" value="Unassembled WGS sequence"/>
</dbReference>
<evidence type="ECO:0000256" key="7">
    <source>
        <dbReference type="ARBA" id="ARBA00023004"/>
    </source>
</evidence>
<proteinExistence type="predicted"/>
<evidence type="ECO:0000256" key="11">
    <source>
        <dbReference type="ARBA" id="ARBA00023444"/>
    </source>
</evidence>
<keyword evidence="14" id="KW-1185">Reference proteome</keyword>
<protein>
    <submittedName>
        <fullName evidence="13">Cytochrome oxidase assembly protein</fullName>
    </submittedName>
</protein>
<dbReference type="PANTHER" id="PTHR35457:SF1">
    <property type="entry name" value="HEME A SYNTHASE"/>
    <property type="match status" value="1"/>
</dbReference>
<comment type="caution">
    <text evidence="13">The sequence shown here is derived from an EMBL/GenBank/DDBJ whole genome shotgun (WGS) entry which is preliminary data.</text>
</comment>
<keyword evidence="3 12" id="KW-0812">Transmembrane</keyword>
<evidence type="ECO:0000256" key="1">
    <source>
        <dbReference type="ARBA" id="ARBA00004141"/>
    </source>
</evidence>
<comment type="pathway">
    <text evidence="11">Porphyrin-containing compound metabolism.</text>
</comment>
<reference evidence="13 14" key="1">
    <citation type="journal article" date="2020" name="Nature">
        <title>Bacterial chemolithoautotrophy via manganese oxidation.</title>
        <authorList>
            <person name="Yu H."/>
            <person name="Leadbetter J.R."/>
        </authorList>
    </citation>
    <scope>NUCLEOTIDE SEQUENCE [LARGE SCALE GENOMIC DNA]</scope>
    <source>
        <strain evidence="13 14">RBP-1</strain>
    </source>
</reference>
<evidence type="ECO:0000313" key="13">
    <source>
        <dbReference type="EMBL" id="NKE64452.1"/>
    </source>
</evidence>
<feature type="transmembrane region" description="Helical" evidence="12">
    <location>
        <begin position="269"/>
        <end position="289"/>
    </location>
</feature>
<dbReference type="Pfam" id="PF02628">
    <property type="entry name" value="COX15-CtaA"/>
    <property type="match status" value="1"/>
</dbReference>
<dbReference type="GO" id="GO:0046872">
    <property type="term" value="F:metal ion binding"/>
    <property type="evidence" value="ECO:0007669"/>
    <property type="project" value="UniProtKB-KW"/>
</dbReference>
<keyword evidence="4" id="KW-0479">Metal-binding</keyword>
<dbReference type="GO" id="GO:0016020">
    <property type="term" value="C:membrane"/>
    <property type="evidence" value="ECO:0007669"/>
    <property type="project" value="UniProtKB-SubCell"/>
</dbReference>
<keyword evidence="2" id="KW-1003">Cell membrane</keyword>
<keyword evidence="8" id="KW-0350">Heme biosynthesis</keyword>
<evidence type="ECO:0000256" key="4">
    <source>
        <dbReference type="ARBA" id="ARBA00022723"/>
    </source>
</evidence>
<keyword evidence="5 12" id="KW-1133">Transmembrane helix</keyword>
<feature type="transmembrane region" description="Helical" evidence="12">
    <location>
        <begin position="92"/>
        <end position="111"/>
    </location>
</feature>
<dbReference type="PANTHER" id="PTHR35457">
    <property type="entry name" value="HEME A SYNTHASE"/>
    <property type="match status" value="1"/>
</dbReference>
<dbReference type="InterPro" id="IPR003780">
    <property type="entry name" value="COX15/CtaA_fam"/>
</dbReference>
<dbReference type="AlphaFoldDB" id="A0A7X6DC39"/>
<evidence type="ECO:0000256" key="6">
    <source>
        <dbReference type="ARBA" id="ARBA00023002"/>
    </source>
</evidence>
<gene>
    <name evidence="13" type="ORF">RAMLITH_01345</name>
</gene>
<evidence type="ECO:0000313" key="14">
    <source>
        <dbReference type="Proteomes" id="UP000521868"/>
    </source>
</evidence>
<comment type="subcellular location">
    <subcellularLocation>
        <location evidence="1">Membrane</location>
        <topology evidence="1">Multi-pass membrane protein</topology>
    </subcellularLocation>
</comment>
<name>A0A7X6DC39_9BURK</name>
<feature type="transmembrane region" description="Helical" evidence="12">
    <location>
        <begin position="117"/>
        <end position="140"/>
    </location>
</feature>
<evidence type="ECO:0000256" key="2">
    <source>
        <dbReference type="ARBA" id="ARBA00022475"/>
    </source>
</evidence>
<organism evidence="13 14">
    <name type="scientific">Ramlibacter lithotrophicus</name>
    <dbReference type="NCBI Taxonomy" id="2606681"/>
    <lineage>
        <taxon>Bacteria</taxon>
        <taxon>Pseudomonadati</taxon>
        <taxon>Pseudomonadota</taxon>
        <taxon>Betaproteobacteria</taxon>
        <taxon>Burkholderiales</taxon>
        <taxon>Comamonadaceae</taxon>
        <taxon>Ramlibacter</taxon>
    </lineage>
</organism>
<keyword evidence="6" id="KW-0560">Oxidoreductase</keyword>
<accession>A0A7X6DC39</accession>
<feature type="transmembrane region" description="Helical" evidence="12">
    <location>
        <begin position="152"/>
        <end position="174"/>
    </location>
</feature>
<feature type="transmembrane region" description="Helical" evidence="12">
    <location>
        <begin position="220"/>
        <end position="237"/>
    </location>
</feature>
<keyword evidence="9 12" id="KW-0472">Membrane</keyword>
<feature type="transmembrane region" description="Helical" evidence="12">
    <location>
        <begin position="59"/>
        <end position="80"/>
    </location>
</feature>
<dbReference type="GO" id="GO:0016491">
    <property type="term" value="F:oxidoreductase activity"/>
    <property type="evidence" value="ECO:0007669"/>
    <property type="project" value="UniProtKB-KW"/>
</dbReference>
<keyword evidence="10" id="KW-1015">Disulfide bond</keyword>
<evidence type="ECO:0000256" key="12">
    <source>
        <dbReference type="SAM" id="Phobius"/>
    </source>
</evidence>
<sequence length="298" mass="29772">MAIACAVLVLAITSLSAFIRLSRAGLGCEPWPQCQAQVLLEAKQGAVTAPGGAVAAARIAHRITAVGALLLVVAMLMTAYASSPPLARQGRLVVALLGLAVFLAVLGRMTADSRLPAVVLGNLLAGLAMFAVSWRLVAATRPAGGATPPDTAWVRLALALLAVQIMLGGLVSAAHAGSSCPGLAGCDLGAASWQAFNPWHEPDPGAAAGAGALLHMAHRAAGILTAIVVGTVGFAAWRRGHRAGALAVGLVVLELAAGAALVARSTPLALALAHNVLAALLLAAVASLLPDRRPPHGG</sequence>
<evidence type="ECO:0000256" key="9">
    <source>
        <dbReference type="ARBA" id="ARBA00023136"/>
    </source>
</evidence>
<evidence type="ECO:0000256" key="8">
    <source>
        <dbReference type="ARBA" id="ARBA00023133"/>
    </source>
</evidence>